<dbReference type="InterPro" id="IPR034164">
    <property type="entry name" value="Pepsin-like_dom"/>
</dbReference>
<protein>
    <submittedName>
        <fullName evidence="11">Acid protease</fullName>
    </submittedName>
</protein>
<dbReference type="GO" id="GO:0006508">
    <property type="term" value="P:proteolysis"/>
    <property type="evidence" value="ECO:0007669"/>
    <property type="project" value="UniProtKB-KW"/>
</dbReference>
<evidence type="ECO:0000256" key="1">
    <source>
        <dbReference type="ARBA" id="ARBA00007447"/>
    </source>
</evidence>
<comment type="caution">
    <text evidence="11">The sequence shown here is derived from an EMBL/GenBank/DDBJ whole genome shotgun (WGS) entry which is preliminary data.</text>
</comment>
<keyword evidence="6" id="KW-1015">Disulfide bond</keyword>
<dbReference type="InterPro" id="IPR033121">
    <property type="entry name" value="PEPTIDASE_A1"/>
</dbReference>
<dbReference type="SUPFAM" id="SSF50630">
    <property type="entry name" value="Acid proteases"/>
    <property type="match status" value="1"/>
</dbReference>
<evidence type="ECO:0000256" key="9">
    <source>
        <dbReference type="SAM" id="SignalP"/>
    </source>
</evidence>
<feature type="chain" id="PRO_5034998265" evidence="9">
    <location>
        <begin position="20"/>
        <end position="423"/>
    </location>
</feature>
<dbReference type="Proteomes" id="UP000623467">
    <property type="component" value="Unassembled WGS sequence"/>
</dbReference>
<keyword evidence="3 7" id="KW-0064">Aspartyl protease</keyword>
<dbReference type="PROSITE" id="PS00141">
    <property type="entry name" value="ASP_PROTEASE"/>
    <property type="match status" value="1"/>
</dbReference>
<dbReference type="PROSITE" id="PS51767">
    <property type="entry name" value="PEPTIDASE_A1"/>
    <property type="match status" value="1"/>
</dbReference>
<dbReference type="PANTHER" id="PTHR47966">
    <property type="entry name" value="BETA-SITE APP-CLEAVING ENZYME, ISOFORM A-RELATED"/>
    <property type="match status" value="1"/>
</dbReference>
<keyword evidence="2 7" id="KW-0645">Protease</keyword>
<dbReference type="InterPro" id="IPR001969">
    <property type="entry name" value="Aspartic_peptidase_AS"/>
</dbReference>
<sequence length="423" mass="44811">MFNKSALILSVALALSVAASPSPAASVETKRQIPLPKRASLTLPNGVFNKDRVIAERAKTINKHRNNLLNLQKNKGVQLSIREPAVVPADVAERLLKRGSEKLTDQDDDEEWTGSVSVGTPAQKFVIDFDTGSSDLWIPSSSCSSSTCSGKSKYKASSSSTSSKKSGTFSIEYGDQSTVSGPIYTDTVAVAGTTVKNQYFSPVTTLSSEFEDDPAGTILGLAFASISNLNENPFFINAANAGDFEANQFSFYLASSGSELYIGGTDEDKYTGDIEFVSVDSSNGFWQATGGKAKVGSTTVLTGIETIIDSGTTLAYGSSSAIKKIFAKVSGSKLYDSENGLYSFPCSSVPEISFNYGGQDWTISADNFNLGQTESGSSQCVAALGETDLGFGDDVLLLGDAFMKNMYVVFDLDQEAVGFANLA</sequence>
<dbReference type="AlphaFoldDB" id="A0A8H6ZE65"/>
<dbReference type="EMBL" id="JACAZH010000002">
    <property type="protein sequence ID" value="KAF7375757.1"/>
    <property type="molecule type" value="Genomic_DNA"/>
</dbReference>
<evidence type="ECO:0000256" key="6">
    <source>
        <dbReference type="PIRSR" id="PIRSR601461-2"/>
    </source>
</evidence>
<evidence type="ECO:0000256" key="4">
    <source>
        <dbReference type="ARBA" id="ARBA00022801"/>
    </source>
</evidence>
<evidence type="ECO:0000313" key="12">
    <source>
        <dbReference type="Proteomes" id="UP000623467"/>
    </source>
</evidence>
<dbReference type="InterPro" id="IPR021109">
    <property type="entry name" value="Peptidase_aspartic_dom_sf"/>
</dbReference>
<keyword evidence="12" id="KW-1185">Reference proteome</keyword>
<evidence type="ECO:0000256" key="5">
    <source>
        <dbReference type="PIRSR" id="PIRSR601461-1"/>
    </source>
</evidence>
<feature type="active site" evidence="5">
    <location>
        <position position="309"/>
    </location>
</feature>
<feature type="active site" evidence="5">
    <location>
        <position position="130"/>
    </location>
</feature>
<dbReference type="InterPro" id="IPR001461">
    <property type="entry name" value="Aspartic_peptidase_A1"/>
</dbReference>
<evidence type="ECO:0000256" key="3">
    <source>
        <dbReference type="ARBA" id="ARBA00022750"/>
    </source>
</evidence>
<dbReference type="GO" id="GO:0004190">
    <property type="term" value="F:aspartic-type endopeptidase activity"/>
    <property type="evidence" value="ECO:0007669"/>
    <property type="project" value="UniProtKB-KW"/>
</dbReference>
<keyword evidence="4 7" id="KW-0378">Hydrolase</keyword>
<evidence type="ECO:0000313" key="11">
    <source>
        <dbReference type="EMBL" id="KAF7375757.1"/>
    </source>
</evidence>
<dbReference type="PANTHER" id="PTHR47966:SF51">
    <property type="entry name" value="BETA-SITE APP-CLEAVING ENZYME, ISOFORM A-RELATED"/>
    <property type="match status" value="1"/>
</dbReference>
<feature type="domain" description="Peptidase A1" evidence="10">
    <location>
        <begin position="112"/>
        <end position="420"/>
    </location>
</feature>
<organism evidence="11 12">
    <name type="scientific">Mycena sanguinolenta</name>
    <dbReference type="NCBI Taxonomy" id="230812"/>
    <lineage>
        <taxon>Eukaryota</taxon>
        <taxon>Fungi</taxon>
        <taxon>Dikarya</taxon>
        <taxon>Basidiomycota</taxon>
        <taxon>Agaricomycotina</taxon>
        <taxon>Agaricomycetes</taxon>
        <taxon>Agaricomycetidae</taxon>
        <taxon>Agaricales</taxon>
        <taxon>Marasmiineae</taxon>
        <taxon>Mycenaceae</taxon>
        <taxon>Mycena</taxon>
    </lineage>
</organism>
<evidence type="ECO:0000256" key="8">
    <source>
        <dbReference type="SAM" id="MobiDB-lite"/>
    </source>
</evidence>
<comment type="similarity">
    <text evidence="1 7">Belongs to the peptidase A1 family.</text>
</comment>
<accession>A0A8H6ZE65</accession>
<dbReference type="CDD" id="cd05471">
    <property type="entry name" value="pepsin_like"/>
    <property type="match status" value="1"/>
</dbReference>
<keyword evidence="9" id="KW-0732">Signal</keyword>
<feature type="signal peptide" evidence="9">
    <location>
        <begin position="1"/>
        <end position="19"/>
    </location>
</feature>
<evidence type="ECO:0000259" key="10">
    <source>
        <dbReference type="PROSITE" id="PS51767"/>
    </source>
</evidence>
<proteinExistence type="inferred from homology"/>
<reference evidence="11" key="1">
    <citation type="submission" date="2020-05" db="EMBL/GenBank/DDBJ databases">
        <title>Mycena genomes resolve the evolution of fungal bioluminescence.</title>
        <authorList>
            <person name="Tsai I.J."/>
        </authorList>
    </citation>
    <scope>NUCLEOTIDE SEQUENCE</scope>
    <source>
        <strain evidence="11">160909Yilan</strain>
    </source>
</reference>
<evidence type="ECO:0000256" key="2">
    <source>
        <dbReference type="ARBA" id="ARBA00022670"/>
    </source>
</evidence>
<feature type="region of interest" description="Disordered" evidence="8">
    <location>
        <begin position="140"/>
        <end position="167"/>
    </location>
</feature>
<feature type="disulfide bond" evidence="6">
    <location>
        <begin position="143"/>
        <end position="148"/>
    </location>
</feature>
<dbReference type="PRINTS" id="PR00792">
    <property type="entry name" value="PEPSIN"/>
</dbReference>
<dbReference type="FunFam" id="2.40.70.10:FF:000115">
    <property type="entry name" value="Lysosomal aspartic protease"/>
    <property type="match status" value="1"/>
</dbReference>
<gene>
    <name evidence="11" type="ORF">MSAN_00465300</name>
</gene>
<evidence type="ECO:0000256" key="7">
    <source>
        <dbReference type="RuleBase" id="RU000454"/>
    </source>
</evidence>
<dbReference type="OrthoDB" id="15189at2759"/>
<dbReference type="Gene3D" id="2.40.70.10">
    <property type="entry name" value="Acid Proteases"/>
    <property type="match status" value="2"/>
</dbReference>
<dbReference type="Pfam" id="PF00026">
    <property type="entry name" value="Asp"/>
    <property type="match status" value="1"/>
</dbReference>
<name>A0A8H6ZE65_9AGAR</name>